<dbReference type="AlphaFoldDB" id="A0AAU7C8F5"/>
<gene>
    <name evidence="1" type="ORF">V5E97_25330</name>
</gene>
<proteinExistence type="predicted"/>
<organism evidence="1">
    <name type="scientific">Singulisphaera sp. Ch08</name>
    <dbReference type="NCBI Taxonomy" id="3120278"/>
    <lineage>
        <taxon>Bacteria</taxon>
        <taxon>Pseudomonadati</taxon>
        <taxon>Planctomycetota</taxon>
        <taxon>Planctomycetia</taxon>
        <taxon>Isosphaerales</taxon>
        <taxon>Isosphaeraceae</taxon>
        <taxon>Singulisphaera</taxon>
    </lineage>
</organism>
<protein>
    <submittedName>
        <fullName evidence="1">Uncharacterized protein</fullName>
    </submittedName>
</protein>
<reference evidence="1" key="1">
    <citation type="submission" date="2024-05" db="EMBL/GenBank/DDBJ databases">
        <title>Planctomycetes of the genus Singulisphaera possess chitinolytic capabilities.</title>
        <authorList>
            <person name="Ivanova A."/>
        </authorList>
    </citation>
    <scope>NUCLEOTIDE SEQUENCE</scope>
    <source>
        <strain evidence="1">Ch08T</strain>
    </source>
</reference>
<accession>A0AAU7C8F5</accession>
<sequence>MDQILLELLMRLEAIGERDESLFDTVVREKMGDPIFYGFIKPEPGYVLPDDYGMPDEENRLIKAALGTYIEGARPLATTLGIDSFHERLAAFQNLDVRTEQKNDYDDFFGWMNPDLFDQAGNLRTRP</sequence>
<name>A0AAU7C8F5_9BACT</name>
<dbReference type="EMBL" id="CP155447">
    <property type="protein sequence ID" value="XBH01658.1"/>
    <property type="molecule type" value="Genomic_DNA"/>
</dbReference>
<dbReference type="RefSeq" id="WP_406694402.1">
    <property type="nucleotide sequence ID" value="NZ_CP155447.1"/>
</dbReference>
<evidence type="ECO:0000313" key="1">
    <source>
        <dbReference type="EMBL" id="XBH01658.1"/>
    </source>
</evidence>